<gene>
    <name evidence="1" type="ORF">JCM16418_496</name>
</gene>
<dbReference type="Pfam" id="PF10978">
    <property type="entry name" value="DUF2785"/>
    <property type="match status" value="1"/>
</dbReference>
<evidence type="ECO:0000313" key="1">
    <source>
        <dbReference type="EMBL" id="GAF06537.1"/>
    </source>
</evidence>
<evidence type="ECO:0008006" key="3">
    <source>
        <dbReference type="Google" id="ProtNLM"/>
    </source>
</evidence>
<accession>W7YDK5</accession>
<dbReference type="EMBL" id="BAVZ01000001">
    <property type="protein sequence ID" value="GAF06537.1"/>
    <property type="molecule type" value="Genomic_DNA"/>
</dbReference>
<proteinExistence type="predicted"/>
<evidence type="ECO:0000313" key="2">
    <source>
        <dbReference type="Proteomes" id="UP000019364"/>
    </source>
</evidence>
<name>W7YDK5_9BACL</name>
<comment type="caution">
    <text evidence="1">The sequence shown here is derived from an EMBL/GenBank/DDBJ whole genome shotgun (WGS) entry which is preliminary data.</text>
</comment>
<organism evidence="1 2">
    <name type="scientific">Paenibacillus pini JCM 16418</name>
    <dbReference type="NCBI Taxonomy" id="1236976"/>
    <lineage>
        <taxon>Bacteria</taxon>
        <taxon>Bacillati</taxon>
        <taxon>Bacillota</taxon>
        <taxon>Bacilli</taxon>
        <taxon>Bacillales</taxon>
        <taxon>Paenibacillaceae</taxon>
        <taxon>Paenibacillus</taxon>
    </lineage>
</organism>
<reference evidence="1 2" key="1">
    <citation type="journal article" date="2014" name="Genome Announc.">
        <title>Draft Genome Sequence of Paenibacillus pini JCM 16418T, Isolated from the Rhizosphere of Pine Tree.</title>
        <authorList>
            <person name="Yuki M."/>
            <person name="Oshima K."/>
            <person name="Suda W."/>
            <person name="Oshida Y."/>
            <person name="Kitamura K."/>
            <person name="Iida Y."/>
            <person name="Hattori M."/>
            <person name="Ohkuma M."/>
        </authorList>
    </citation>
    <scope>NUCLEOTIDE SEQUENCE [LARGE SCALE GENOMIC DNA]</scope>
    <source>
        <strain evidence="1 2">JCM 16418</strain>
    </source>
</reference>
<protein>
    <recommendedName>
        <fullName evidence="3">DUF2785 domain-containing protein</fullName>
    </recommendedName>
</protein>
<dbReference type="Proteomes" id="UP000019364">
    <property type="component" value="Unassembled WGS sequence"/>
</dbReference>
<dbReference type="eggNOG" id="ENOG5031J5I">
    <property type="taxonomic scope" value="Bacteria"/>
</dbReference>
<dbReference type="RefSeq" id="WP_052019993.1">
    <property type="nucleotide sequence ID" value="NZ_BAVZ01000001.1"/>
</dbReference>
<keyword evidence="2" id="KW-1185">Reference proteome</keyword>
<dbReference type="InterPro" id="IPR021247">
    <property type="entry name" value="DUF2785"/>
</dbReference>
<dbReference type="AlphaFoldDB" id="W7YDK5"/>
<dbReference type="STRING" id="1236976.JCM16418_496"/>
<sequence length="269" mass="30964">MEHLKELLQEISNHDYQVPIGVSPVQVVHEMLLHIGSIDSELRDNLIYSTFYKWISNEILTIEQVRSVLEICLDDEHLFLGIGDTDSDTVFTRTFSVLIVPIVLSFNESVDFLSEDDIRTIFHKICLYYELEKDLRGYVPIKGWAHSAAHGADALKSLVNSNVLQEEDLLNVLELIRNKTAIYSYCYTDDEDDRMAVIVKAIVQRNILKDEQIIDWVESVRNYQSLGKYPEDMMILTNTKNLLRSVYFQLFNQVEGSVVANTLGNILKE</sequence>